<dbReference type="EMBL" id="KQ435736">
    <property type="protein sequence ID" value="KOX77008.1"/>
    <property type="molecule type" value="Genomic_DNA"/>
</dbReference>
<sequence>MEDKYFGWDEISNGLILLDTQKTEDEHIKKIKLQSDIDHQSKIYCPHSYLILNFHETLSQRDKLRFRKYYLRKVSPNEPDVIILQDIKDLVMFLLISPISPQFVNFFHLPVVDRFLRAAILYFQYYIITWEELMKERAATMKKAPNPLAQGYRFRYAEEMQNLRCVLGREYADLILGCQDIVQYHHMTSGKKGVPSLTQSQGEKDLRIYEVLICMTHRIVWIALERKYFSLIEIELHRLFRTETYNMAEKRNISHTIQDMLLDDIQVLQGHKIQEKRKLLRNSPLIQELIYSDSDYRLLSLGIEDNSNDKRILYLKHALIVEEHKLHEVRIKVGILGENRANYDILLMPLEEKNEKQDKIQLSDKREHERIKNIKDTIQDTQISIKIQRLPPFETEPDEPDVTQDFSIKTINISPKGYKIAREKARKKWLIREIKRQAHKEIDTYSVATID</sequence>
<dbReference type="AlphaFoldDB" id="A0A0N0U6I9"/>
<dbReference type="PANTHER" id="PTHR21055:SF3">
    <property type="entry name" value="PROTEIN PHOSPHATASE 1 REGULATORY SUBUNIT 36"/>
    <property type="match status" value="1"/>
</dbReference>
<name>A0A0N0U6I9_9HYME</name>
<dbReference type="PANTHER" id="PTHR21055">
    <property type="entry name" value="PROTEIN PHOSPHATASE 1 REGULATORY SUBUNIT 36"/>
    <property type="match status" value="1"/>
</dbReference>
<dbReference type="InterPro" id="IPR026142">
    <property type="entry name" value="Pro_pase_1_reg_su_36"/>
</dbReference>
<evidence type="ECO:0000313" key="2">
    <source>
        <dbReference type="Proteomes" id="UP000053105"/>
    </source>
</evidence>
<reference evidence="1 2" key="1">
    <citation type="submission" date="2015-07" db="EMBL/GenBank/DDBJ databases">
        <title>The genome of Melipona quadrifasciata.</title>
        <authorList>
            <person name="Pan H."/>
            <person name="Kapheim K."/>
        </authorList>
    </citation>
    <scope>NUCLEOTIDE SEQUENCE [LARGE SCALE GENOMIC DNA]</scope>
    <source>
        <strain evidence="1">0111107301</strain>
        <tissue evidence="1">Whole body</tissue>
    </source>
</reference>
<organism evidence="1 2">
    <name type="scientific">Melipona quadrifasciata</name>
    <dbReference type="NCBI Taxonomy" id="166423"/>
    <lineage>
        <taxon>Eukaryota</taxon>
        <taxon>Metazoa</taxon>
        <taxon>Ecdysozoa</taxon>
        <taxon>Arthropoda</taxon>
        <taxon>Hexapoda</taxon>
        <taxon>Insecta</taxon>
        <taxon>Pterygota</taxon>
        <taxon>Neoptera</taxon>
        <taxon>Endopterygota</taxon>
        <taxon>Hymenoptera</taxon>
        <taxon>Apocrita</taxon>
        <taxon>Aculeata</taxon>
        <taxon>Apoidea</taxon>
        <taxon>Anthophila</taxon>
        <taxon>Apidae</taxon>
        <taxon>Melipona</taxon>
    </lineage>
</organism>
<dbReference type="Pfam" id="PF14895">
    <property type="entry name" value="PPPI_inhib"/>
    <property type="match status" value="1"/>
</dbReference>
<evidence type="ECO:0000313" key="1">
    <source>
        <dbReference type="EMBL" id="KOX77008.1"/>
    </source>
</evidence>
<accession>A0A0N0U6I9</accession>
<keyword evidence="2" id="KW-1185">Reference proteome</keyword>
<dbReference type="OrthoDB" id="5555409at2759"/>
<protein>
    <submittedName>
        <fullName evidence="1">Protein phosphatase 1 regulatory subunit 36</fullName>
    </submittedName>
</protein>
<dbReference type="GO" id="GO:0019902">
    <property type="term" value="F:phosphatase binding"/>
    <property type="evidence" value="ECO:0007669"/>
    <property type="project" value="InterPro"/>
</dbReference>
<dbReference type="Proteomes" id="UP000053105">
    <property type="component" value="Unassembled WGS sequence"/>
</dbReference>
<proteinExistence type="predicted"/>
<gene>
    <name evidence="1" type="ORF">WN51_10402</name>
</gene>